<dbReference type="PANTHER" id="PTHR43161">
    <property type="entry name" value="SORBITOL DEHYDROGENASE"/>
    <property type="match status" value="1"/>
</dbReference>
<dbReference type="InterPro" id="IPR036291">
    <property type="entry name" value="NAD(P)-bd_dom_sf"/>
</dbReference>
<dbReference type="SUPFAM" id="SSF50129">
    <property type="entry name" value="GroES-like"/>
    <property type="match status" value="1"/>
</dbReference>
<dbReference type="AlphaFoldDB" id="A0A662DFG9"/>
<proteinExistence type="inferred from homology"/>
<comment type="cofactor">
    <cofactor evidence="1">
        <name>Zn(2+)</name>
        <dbReference type="ChEBI" id="CHEBI:29105"/>
    </cofactor>
</comment>
<dbReference type="SUPFAM" id="SSF51735">
    <property type="entry name" value="NAD(P)-binding Rossmann-fold domains"/>
    <property type="match status" value="1"/>
</dbReference>
<evidence type="ECO:0000256" key="1">
    <source>
        <dbReference type="ARBA" id="ARBA00001947"/>
    </source>
</evidence>
<dbReference type="GO" id="GO:0016491">
    <property type="term" value="F:oxidoreductase activity"/>
    <property type="evidence" value="ECO:0007669"/>
    <property type="project" value="UniProtKB-KW"/>
</dbReference>
<dbReference type="Pfam" id="PF08240">
    <property type="entry name" value="ADH_N"/>
    <property type="match status" value="1"/>
</dbReference>
<feature type="domain" description="Alcohol dehydrogenase-like N-terminal" evidence="6">
    <location>
        <begin position="26"/>
        <end position="139"/>
    </location>
</feature>
<dbReference type="PROSITE" id="PS00059">
    <property type="entry name" value="ADH_ZINC"/>
    <property type="match status" value="1"/>
</dbReference>
<feature type="non-terminal residue" evidence="7">
    <location>
        <position position="212"/>
    </location>
</feature>
<dbReference type="EMBL" id="QMQB01000034">
    <property type="protein sequence ID" value="RLE14520.1"/>
    <property type="molecule type" value="Genomic_DNA"/>
</dbReference>
<protein>
    <submittedName>
        <fullName evidence="7">NAD(P)-dependent alcohol dehydrogenase</fullName>
    </submittedName>
</protein>
<dbReference type="InterPro" id="IPR013154">
    <property type="entry name" value="ADH-like_N"/>
</dbReference>
<dbReference type="InterPro" id="IPR002328">
    <property type="entry name" value="ADH_Zn_CS"/>
</dbReference>
<evidence type="ECO:0000256" key="4">
    <source>
        <dbReference type="ARBA" id="ARBA00022833"/>
    </source>
</evidence>
<comment type="caution">
    <text evidence="7">The sequence shown here is derived from an EMBL/GenBank/DDBJ whole genome shotgun (WGS) entry which is preliminary data.</text>
</comment>
<evidence type="ECO:0000256" key="3">
    <source>
        <dbReference type="ARBA" id="ARBA00022723"/>
    </source>
</evidence>
<dbReference type="InterPro" id="IPR011032">
    <property type="entry name" value="GroES-like_sf"/>
</dbReference>
<evidence type="ECO:0000259" key="6">
    <source>
        <dbReference type="Pfam" id="PF08240"/>
    </source>
</evidence>
<dbReference type="GO" id="GO:0008270">
    <property type="term" value="F:zinc ion binding"/>
    <property type="evidence" value="ECO:0007669"/>
    <property type="project" value="InterPro"/>
</dbReference>
<name>A0A662DFG9_UNCAE</name>
<dbReference type="PANTHER" id="PTHR43161:SF9">
    <property type="entry name" value="SORBITOL DEHYDROGENASE"/>
    <property type="match status" value="1"/>
</dbReference>
<accession>A0A662DFG9</accession>
<evidence type="ECO:0000313" key="8">
    <source>
        <dbReference type="Proteomes" id="UP000267654"/>
    </source>
</evidence>
<keyword evidence="5" id="KW-0560">Oxidoreductase</keyword>
<evidence type="ECO:0000256" key="2">
    <source>
        <dbReference type="ARBA" id="ARBA00008072"/>
    </source>
</evidence>
<reference evidence="7 8" key="1">
    <citation type="submission" date="2018-06" db="EMBL/GenBank/DDBJ databases">
        <title>Extensive metabolic versatility and redundancy in microbially diverse, dynamic hydrothermal sediments.</title>
        <authorList>
            <person name="Dombrowski N."/>
            <person name="Teske A."/>
            <person name="Baker B.J."/>
        </authorList>
    </citation>
    <scope>NUCLEOTIDE SEQUENCE [LARGE SCALE GENOMIC DNA]</scope>
    <source>
        <strain evidence="7">B19_G9</strain>
    </source>
</reference>
<comment type="similarity">
    <text evidence="2">Belongs to the zinc-containing alcohol dehydrogenase family.</text>
</comment>
<sequence>MKITAMYLEKPGKIISRKIDMPEIKKDEVLVKIKAVGVCGSDVHYYDKGKIGSFIVKRPLILGHECSGEIVEVGEEVKNLQIGDKVALEPGIPCRRCIYCKTGRYNLCPEIRFMATPPVNGAFVEYVAHPADFVFKLPENVSYEEATLFEPLAVGLYSVVRAKVGFGGKILILGAGPIGLSTLQAAINIGGGRITVADIYDFRLEKAKELGA</sequence>
<gene>
    <name evidence="7" type="ORF">DRI96_01360</name>
</gene>
<dbReference type="Gene3D" id="3.40.50.720">
    <property type="entry name" value="NAD(P)-binding Rossmann-like Domain"/>
    <property type="match status" value="1"/>
</dbReference>
<keyword evidence="3" id="KW-0479">Metal-binding</keyword>
<organism evidence="7 8">
    <name type="scientific">Aerophobetes bacterium</name>
    <dbReference type="NCBI Taxonomy" id="2030807"/>
    <lineage>
        <taxon>Bacteria</taxon>
        <taxon>Candidatus Aerophobota</taxon>
    </lineage>
</organism>
<evidence type="ECO:0000256" key="5">
    <source>
        <dbReference type="ARBA" id="ARBA00023002"/>
    </source>
</evidence>
<dbReference type="Gene3D" id="3.90.180.10">
    <property type="entry name" value="Medium-chain alcohol dehydrogenases, catalytic domain"/>
    <property type="match status" value="1"/>
</dbReference>
<keyword evidence="4" id="KW-0862">Zinc</keyword>
<dbReference type="Proteomes" id="UP000267654">
    <property type="component" value="Unassembled WGS sequence"/>
</dbReference>
<evidence type="ECO:0000313" key="7">
    <source>
        <dbReference type="EMBL" id="RLE14520.1"/>
    </source>
</evidence>